<dbReference type="PANTHER" id="PTHR31490:SF35">
    <property type="entry name" value="ENDO-1,4-BETA-XYLANASE"/>
    <property type="match status" value="1"/>
</dbReference>
<feature type="domain" description="GH10" evidence="13">
    <location>
        <begin position="27"/>
        <end position="335"/>
    </location>
</feature>
<evidence type="ECO:0000256" key="10">
    <source>
        <dbReference type="ARBA" id="ARBA00023326"/>
    </source>
</evidence>
<evidence type="ECO:0000256" key="6">
    <source>
        <dbReference type="ARBA" id="ARBA00022651"/>
    </source>
</evidence>
<evidence type="ECO:0000313" key="14">
    <source>
        <dbReference type="EMBL" id="KXX82714.1"/>
    </source>
</evidence>
<dbReference type="Proteomes" id="UP000078237">
    <property type="component" value="Unassembled WGS sequence"/>
</dbReference>
<evidence type="ECO:0000313" key="15">
    <source>
        <dbReference type="Proteomes" id="UP000078237"/>
    </source>
</evidence>
<protein>
    <recommendedName>
        <fullName evidence="11">Beta-xylanase</fullName>
        <ecNumber evidence="11">3.2.1.8</ecNumber>
    </recommendedName>
</protein>
<keyword evidence="7 11" id="KW-0378">Hydrolase</keyword>
<keyword evidence="12" id="KW-0732">Signal</keyword>
<evidence type="ECO:0000256" key="12">
    <source>
        <dbReference type="SAM" id="SignalP"/>
    </source>
</evidence>
<comment type="caution">
    <text evidence="14">The sequence shown here is derived from an EMBL/GenBank/DDBJ whole genome shotgun (WGS) entry which is preliminary data.</text>
</comment>
<proteinExistence type="inferred from homology"/>
<evidence type="ECO:0000256" key="1">
    <source>
        <dbReference type="ARBA" id="ARBA00000681"/>
    </source>
</evidence>
<gene>
    <name evidence="14" type="ORF">MMYC01_200886</name>
</gene>
<evidence type="ECO:0000256" key="5">
    <source>
        <dbReference type="ARBA" id="ARBA00022525"/>
    </source>
</evidence>
<keyword evidence="5" id="KW-0964">Secreted</keyword>
<accession>A0A175WIK5</accession>
<evidence type="ECO:0000256" key="8">
    <source>
        <dbReference type="ARBA" id="ARBA00023277"/>
    </source>
</evidence>
<comment type="similarity">
    <text evidence="4 11">Belongs to the glycosyl hydrolase 10 (cellulase F) family.</text>
</comment>
<keyword evidence="10 11" id="KW-0624">Polysaccharide degradation</keyword>
<dbReference type="EMBL" id="LCTW02000009">
    <property type="protein sequence ID" value="KXX82714.1"/>
    <property type="molecule type" value="Genomic_DNA"/>
</dbReference>
<comment type="catalytic activity">
    <reaction evidence="1 11">
        <text>Endohydrolysis of (1-&gt;4)-beta-D-xylosidic linkages in xylans.</text>
        <dbReference type="EC" id="3.2.1.8"/>
    </reaction>
</comment>
<keyword evidence="8 11" id="KW-0119">Carbohydrate metabolism</keyword>
<dbReference type="PRINTS" id="PR00134">
    <property type="entry name" value="GLHYDRLASE10"/>
</dbReference>
<dbReference type="Pfam" id="PF00331">
    <property type="entry name" value="Glyco_hydro_10"/>
    <property type="match status" value="1"/>
</dbReference>
<comment type="pathway">
    <text evidence="3">Glycan degradation; xylan degradation.</text>
</comment>
<dbReference type="OrthoDB" id="3055998at2759"/>
<evidence type="ECO:0000256" key="4">
    <source>
        <dbReference type="ARBA" id="ARBA00007495"/>
    </source>
</evidence>
<dbReference type="SMART" id="SM00633">
    <property type="entry name" value="Glyco_10"/>
    <property type="match status" value="1"/>
</dbReference>
<feature type="chain" id="PRO_5008044063" description="Beta-xylanase" evidence="12">
    <location>
        <begin position="20"/>
        <end position="373"/>
    </location>
</feature>
<name>A0A175WIK5_9PEZI</name>
<feature type="signal peptide" evidence="12">
    <location>
        <begin position="1"/>
        <end position="19"/>
    </location>
</feature>
<dbReference type="AlphaFoldDB" id="A0A175WIK5"/>
<dbReference type="Gene3D" id="3.20.20.80">
    <property type="entry name" value="Glycosidases"/>
    <property type="match status" value="1"/>
</dbReference>
<dbReference type="PROSITE" id="PS51760">
    <property type="entry name" value="GH10_2"/>
    <property type="match status" value="1"/>
</dbReference>
<evidence type="ECO:0000259" key="13">
    <source>
        <dbReference type="PROSITE" id="PS51760"/>
    </source>
</evidence>
<keyword evidence="15" id="KW-1185">Reference proteome</keyword>
<dbReference type="InterPro" id="IPR044846">
    <property type="entry name" value="GH10"/>
</dbReference>
<dbReference type="SUPFAM" id="SSF51445">
    <property type="entry name" value="(Trans)glycosidases"/>
    <property type="match status" value="1"/>
</dbReference>
<keyword evidence="6" id="KW-0858">Xylan degradation</keyword>
<dbReference type="InterPro" id="IPR017853">
    <property type="entry name" value="GH"/>
</dbReference>
<dbReference type="STRING" id="100816.A0A175WIK5"/>
<evidence type="ECO:0000256" key="2">
    <source>
        <dbReference type="ARBA" id="ARBA00004613"/>
    </source>
</evidence>
<reference evidence="14 15" key="1">
    <citation type="journal article" date="2016" name="Genome Announc.">
        <title>Genome Sequence of Madurella mycetomatis mm55, Isolated from a Human Mycetoma Case in Sudan.</title>
        <authorList>
            <person name="Smit S."/>
            <person name="Derks M.F."/>
            <person name="Bervoets S."/>
            <person name="Fahal A."/>
            <person name="van Leeuwen W."/>
            <person name="van Belkum A."/>
            <person name="van de Sande W.W."/>
        </authorList>
    </citation>
    <scope>NUCLEOTIDE SEQUENCE [LARGE SCALE GENOMIC DNA]</scope>
    <source>
        <strain evidence="15">mm55</strain>
    </source>
</reference>
<evidence type="ECO:0000256" key="7">
    <source>
        <dbReference type="ARBA" id="ARBA00022801"/>
    </source>
</evidence>
<dbReference type="InterPro" id="IPR001000">
    <property type="entry name" value="GH10_dom"/>
</dbReference>
<evidence type="ECO:0000256" key="9">
    <source>
        <dbReference type="ARBA" id="ARBA00023295"/>
    </source>
</evidence>
<evidence type="ECO:0000256" key="3">
    <source>
        <dbReference type="ARBA" id="ARBA00004851"/>
    </source>
</evidence>
<dbReference type="PANTHER" id="PTHR31490">
    <property type="entry name" value="GLYCOSYL HYDROLASE"/>
    <property type="match status" value="1"/>
</dbReference>
<dbReference type="EC" id="3.2.1.8" evidence="11"/>
<keyword evidence="9 11" id="KW-0326">Glycosidase</keyword>
<sequence length="373" mass="40741">MQIYQLLALSLTVLSPATCQLDTWAKAAGLSYFGTAVDNPSLGNQGYMRIARNAAEFGSITPANGQKWSNTQGSQGWFSYSSGDAIANVAKESGQLLRCHTLVWHNQLPGWVSSVYSRDQMQRIITSHIQNVAGHYKGLCSAWDVVNEAMEDDGRYRQSPMYRAMGIDYITLAFKVAAQTDPAAKLYYNDFNIERCCNAKINATIEMLRTVKAAGAPIHGVGMQGHSRVGMSPSKREMKETMARFSELVDEIAFTEVDIRHTRLPTTAADKEQQAMDYMEVVGACLETPKCIGITVWDFTDQYSWIPSQYPGEGEACLFDRSLNKKPAYTSVLGMLQSAASTNFMSSPTPAVATGAVQTATAVTALATVVAES</sequence>
<dbReference type="GO" id="GO:0045493">
    <property type="term" value="P:xylan catabolic process"/>
    <property type="evidence" value="ECO:0007669"/>
    <property type="project" value="UniProtKB-KW"/>
</dbReference>
<comment type="subcellular location">
    <subcellularLocation>
        <location evidence="2">Secreted</location>
    </subcellularLocation>
</comment>
<dbReference type="VEuPathDB" id="FungiDB:MMYC01_200886"/>
<organism evidence="14 15">
    <name type="scientific">Madurella mycetomatis</name>
    <dbReference type="NCBI Taxonomy" id="100816"/>
    <lineage>
        <taxon>Eukaryota</taxon>
        <taxon>Fungi</taxon>
        <taxon>Dikarya</taxon>
        <taxon>Ascomycota</taxon>
        <taxon>Pezizomycotina</taxon>
        <taxon>Sordariomycetes</taxon>
        <taxon>Sordariomycetidae</taxon>
        <taxon>Sordariales</taxon>
        <taxon>Sordariales incertae sedis</taxon>
        <taxon>Madurella</taxon>
    </lineage>
</organism>
<evidence type="ECO:0000256" key="11">
    <source>
        <dbReference type="RuleBase" id="RU361174"/>
    </source>
</evidence>
<dbReference type="GO" id="GO:0031176">
    <property type="term" value="F:endo-1,4-beta-xylanase activity"/>
    <property type="evidence" value="ECO:0007669"/>
    <property type="project" value="UniProtKB-EC"/>
</dbReference>
<dbReference type="GO" id="GO:0005576">
    <property type="term" value="C:extracellular region"/>
    <property type="evidence" value="ECO:0007669"/>
    <property type="project" value="UniProtKB-SubCell"/>
</dbReference>